<dbReference type="HOGENOM" id="CLU_093734_0_0_11"/>
<dbReference type="KEGG" id="lxy:O159_22870"/>
<protein>
    <submittedName>
        <fullName evidence="1">Uncharacterized protein</fullName>
    </submittedName>
</protein>
<dbReference type="KEGG" id="lxy:O159_16820"/>
<evidence type="ECO:0000313" key="1">
    <source>
        <dbReference type="EMBL" id="AGW41727.1"/>
    </source>
</evidence>
<dbReference type="EMBL" id="CP006734">
    <property type="protein sequence ID" value="AGW42250.1"/>
    <property type="molecule type" value="Genomic_DNA"/>
</dbReference>
<dbReference type="EMBL" id="CP006734">
    <property type="protein sequence ID" value="AGW41727.1"/>
    <property type="molecule type" value="Genomic_DNA"/>
</dbReference>
<dbReference type="PATRIC" id="fig|1389489.3.peg.1621"/>
<organism evidence="1 3">
    <name type="scientific">Leifsonia xyli subsp. cynodontis DSM 46306</name>
    <dbReference type="NCBI Taxonomy" id="1389489"/>
    <lineage>
        <taxon>Bacteria</taxon>
        <taxon>Bacillati</taxon>
        <taxon>Actinomycetota</taxon>
        <taxon>Actinomycetes</taxon>
        <taxon>Micrococcales</taxon>
        <taxon>Microbacteriaceae</taxon>
        <taxon>Leifsonia</taxon>
    </lineage>
</organism>
<keyword evidence="3" id="KW-1185">Reference proteome</keyword>
<proteinExistence type="predicted"/>
<sequence length="221" mass="24340">MTLLCVTNDMDDWRSCTIRDAHTVRCGNPGTCTGCLPRLAQVGLLCYPCWDRVEHAFADWTAERAHLMGSIDRAVQRDTGGRTCGPEGYVPIPGTRLAVDEVESYLRSSNGFQAAEAWVSTVAGAADAVRFAAAAHRALRTHELEERARPLRRTRCPECGQLSFVRNPPATAGAPVTVVCQNETCRTVIREGDRTPKKFGDEEKLAIIARIEKTRPKERSA</sequence>
<accession>U3PA61</accession>
<evidence type="ECO:0000313" key="3">
    <source>
        <dbReference type="Proteomes" id="UP000016743"/>
    </source>
</evidence>
<dbReference type="AlphaFoldDB" id="U3PA61"/>
<name>U3PA61_LEIXC</name>
<dbReference type="Proteomes" id="UP000016743">
    <property type="component" value="Chromosome"/>
</dbReference>
<gene>
    <name evidence="1" type="ORF">O159_16820</name>
    <name evidence="2" type="ORF">O159_22870</name>
</gene>
<evidence type="ECO:0000313" key="2">
    <source>
        <dbReference type="EMBL" id="AGW42250.1"/>
    </source>
</evidence>
<dbReference type="STRING" id="1389489.O159_16820"/>
<reference evidence="1 3" key="1">
    <citation type="journal article" date="2013" name="Genome Announc.">
        <title>Complete Genome Sequence of Leifsonia xyli subsp. cynodontis Strain DSM46306, a Gram-Positive Bacterial Pathogen of Grasses.</title>
        <authorList>
            <person name="Monteiro-Vitorello C.B."/>
            <person name="Zerillo M.M."/>
            <person name="Van Sluys M.A."/>
            <person name="Camargo L.E."/>
            <person name="Kitajima J.P."/>
        </authorList>
    </citation>
    <scope>NUCLEOTIDE SEQUENCE [LARGE SCALE GENOMIC DNA]</scope>
    <source>
        <strain evidence="1 3">DSM 46306</strain>
    </source>
</reference>
<dbReference type="OrthoDB" id="5083893at2"/>
<dbReference type="RefSeq" id="WP_021755195.1">
    <property type="nucleotide sequence ID" value="NC_022438.1"/>
</dbReference>